<protein>
    <submittedName>
        <fullName evidence="1">Uncharacterized protein</fullName>
    </submittedName>
</protein>
<evidence type="ECO:0000313" key="2">
    <source>
        <dbReference type="Proteomes" id="UP001196413"/>
    </source>
</evidence>
<comment type="caution">
    <text evidence="1">The sequence shown here is derived from an EMBL/GenBank/DDBJ whole genome shotgun (WGS) entry which is preliminary data.</text>
</comment>
<proteinExistence type="predicted"/>
<organism evidence="1 2">
    <name type="scientific">Parelaphostrongylus tenuis</name>
    <name type="common">Meningeal worm</name>
    <dbReference type="NCBI Taxonomy" id="148309"/>
    <lineage>
        <taxon>Eukaryota</taxon>
        <taxon>Metazoa</taxon>
        <taxon>Ecdysozoa</taxon>
        <taxon>Nematoda</taxon>
        <taxon>Chromadorea</taxon>
        <taxon>Rhabditida</taxon>
        <taxon>Rhabditina</taxon>
        <taxon>Rhabditomorpha</taxon>
        <taxon>Strongyloidea</taxon>
        <taxon>Metastrongylidae</taxon>
        <taxon>Parelaphostrongylus</taxon>
    </lineage>
</organism>
<dbReference type="Proteomes" id="UP001196413">
    <property type="component" value="Unassembled WGS sequence"/>
</dbReference>
<evidence type="ECO:0000313" key="1">
    <source>
        <dbReference type="EMBL" id="KAJ1360295.1"/>
    </source>
</evidence>
<accession>A0AAD5QSP3</accession>
<reference evidence="1" key="1">
    <citation type="submission" date="2021-06" db="EMBL/GenBank/DDBJ databases">
        <title>Parelaphostrongylus tenuis whole genome reference sequence.</title>
        <authorList>
            <person name="Garwood T.J."/>
            <person name="Larsen P.A."/>
            <person name="Fountain-Jones N.M."/>
            <person name="Garbe J.R."/>
            <person name="Macchietto M.G."/>
            <person name="Kania S.A."/>
            <person name="Gerhold R.W."/>
            <person name="Richards J.E."/>
            <person name="Wolf T.M."/>
        </authorList>
    </citation>
    <scope>NUCLEOTIDE SEQUENCE</scope>
    <source>
        <strain evidence="1">MNPRO001-30</strain>
        <tissue evidence="1">Meninges</tissue>
    </source>
</reference>
<dbReference type="EMBL" id="JAHQIW010003836">
    <property type="protein sequence ID" value="KAJ1360295.1"/>
    <property type="molecule type" value="Genomic_DNA"/>
</dbReference>
<name>A0AAD5QSP3_PARTN</name>
<dbReference type="AlphaFoldDB" id="A0AAD5QSP3"/>
<keyword evidence="2" id="KW-1185">Reference proteome</keyword>
<gene>
    <name evidence="1" type="ORF">KIN20_019228</name>
</gene>
<sequence>MNTPILKDEKMLYSLLTHNCRQNTVAKLFVVRQFNQNDTEVSKHETAVNAIAYSPSITACTSHKQGP</sequence>